<evidence type="ECO:0000313" key="4">
    <source>
        <dbReference type="Proteomes" id="UP001596328"/>
    </source>
</evidence>
<dbReference type="EMBL" id="JBHSWU010000011">
    <property type="protein sequence ID" value="MFC6723323.1"/>
    <property type="molecule type" value="Genomic_DNA"/>
</dbReference>
<reference evidence="3 4" key="1">
    <citation type="journal article" date="2019" name="Int. J. Syst. Evol. Microbiol.">
        <title>The Global Catalogue of Microorganisms (GCM) 10K type strain sequencing project: providing services to taxonomists for standard genome sequencing and annotation.</title>
        <authorList>
            <consortium name="The Broad Institute Genomics Platform"/>
            <consortium name="The Broad Institute Genome Sequencing Center for Infectious Disease"/>
            <person name="Wu L."/>
            <person name="Ma J."/>
        </authorList>
    </citation>
    <scope>NUCLEOTIDE SEQUENCE [LARGE SCALE GENOMIC DNA]</scope>
    <source>
        <strain evidence="3 4">NBRC 111368</strain>
    </source>
</reference>
<feature type="repeat" description="TPR" evidence="1">
    <location>
        <begin position="234"/>
        <end position="267"/>
    </location>
</feature>
<evidence type="ECO:0000313" key="3">
    <source>
        <dbReference type="EMBL" id="MFC6723323.1"/>
    </source>
</evidence>
<dbReference type="PANTHER" id="PTHR43685">
    <property type="entry name" value="GLYCOSYLTRANSFERASE"/>
    <property type="match status" value="1"/>
</dbReference>
<dbReference type="InterPro" id="IPR050834">
    <property type="entry name" value="Glycosyltransf_2"/>
</dbReference>
<dbReference type="Gene3D" id="3.90.550.10">
    <property type="entry name" value="Spore Coat Polysaccharide Biosynthesis Protein SpsA, Chain A"/>
    <property type="match status" value="1"/>
</dbReference>
<name>A0ABD5RV94_9EURY</name>
<dbReference type="InterPro" id="IPR029044">
    <property type="entry name" value="Nucleotide-diphossugar_trans"/>
</dbReference>
<sequence length="302" mass="34245">MPKVSVVIPAYNRADMLPRTIDSVLSQSHDDFECIIVDDASTDDTEAVVSSYDDIRLRYLQHDENRGANAARNTGIRAATGTYVSFLDSDDEFHPENLALTTAALEKQPNYAGVFTSVRVIHDGHIENVLVARPGTVSFERICSENVIGGFTCAMFRTDIFDEIGYLDESLSSYQDWDLFIRAVESHEMLGINEVLATHHLHGDRISSNKSSKFDGQDRFLEKHGDKLTRAGRANLQYARGFVYADHDEYENAAHSFKTAFKQYPYDLWYLYHYFTARCGGYVFSNALSLKKWVKATVYDLK</sequence>
<protein>
    <submittedName>
        <fullName evidence="3">Glycosyltransferase family 2 protein</fullName>
    </submittedName>
</protein>
<gene>
    <name evidence="3" type="ORF">ACFQE1_02715</name>
</gene>
<dbReference type="PROSITE" id="PS50005">
    <property type="entry name" value="TPR"/>
    <property type="match status" value="1"/>
</dbReference>
<dbReference type="Pfam" id="PF00535">
    <property type="entry name" value="Glycos_transf_2"/>
    <property type="match status" value="1"/>
</dbReference>
<evidence type="ECO:0000259" key="2">
    <source>
        <dbReference type="Pfam" id="PF00535"/>
    </source>
</evidence>
<accession>A0ABD5RV94</accession>
<dbReference type="AlphaFoldDB" id="A0ABD5RV94"/>
<keyword evidence="1" id="KW-0802">TPR repeat</keyword>
<comment type="caution">
    <text evidence="3">The sequence shown here is derived from an EMBL/GenBank/DDBJ whole genome shotgun (WGS) entry which is preliminary data.</text>
</comment>
<proteinExistence type="predicted"/>
<dbReference type="InterPro" id="IPR019734">
    <property type="entry name" value="TPR_rpt"/>
</dbReference>
<dbReference type="SUPFAM" id="SSF53448">
    <property type="entry name" value="Nucleotide-diphospho-sugar transferases"/>
    <property type="match status" value="1"/>
</dbReference>
<dbReference type="CDD" id="cd00761">
    <property type="entry name" value="Glyco_tranf_GTA_type"/>
    <property type="match status" value="1"/>
</dbReference>
<organism evidence="3 4">
    <name type="scientific">Halobium palmae</name>
    <dbReference type="NCBI Taxonomy" id="1776492"/>
    <lineage>
        <taxon>Archaea</taxon>
        <taxon>Methanobacteriati</taxon>
        <taxon>Methanobacteriota</taxon>
        <taxon>Stenosarchaea group</taxon>
        <taxon>Halobacteria</taxon>
        <taxon>Halobacteriales</taxon>
        <taxon>Haloferacaceae</taxon>
        <taxon>Halobium</taxon>
    </lineage>
</organism>
<feature type="domain" description="Glycosyltransferase 2-like" evidence="2">
    <location>
        <begin position="5"/>
        <end position="165"/>
    </location>
</feature>
<keyword evidence="4" id="KW-1185">Reference proteome</keyword>
<dbReference type="InterPro" id="IPR001173">
    <property type="entry name" value="Glyco_trans_2-like"/>
</dbReference>
<dbReference type="PANTHER" id="PTHR43685:SF2">
    <property type="entry name" value="GLYCOSYLTRANSFERASE 2-LIKE DOMAIN-CONTAINING PROTEIN"/>
    <property type="match status" value="1"/>
</dbReference>
<evidence type="ECO:0000256" key="1">
    <source>
        <dbReference type="PROSITE-ProRule" id="PRU00339"/>
    </source>
</evidence>
<dbReference type="Proteomes" id="UP001596328">
    <property type="component" value="Unassembled WGS sequence"/>
</dbReference>